<evidence type="ECO:0000313" key="4">
    <source>
        <dbReference type="WBParaSite" id="PgR018_g131_t01"/>
    </source>
</evidence>
<evidence type="ECO:0000259" key="2">
    <source>
        <dbReference type="Pfam" id="PF24080"/>
    </source>
</evidence>
<feature type="domain" description="AP-3 complex subunit beta-1/2 C-terminal" evidence="2">
    <location>
        <begin position="95"/>
        <end position="190"/>
    </location>
</feature>
<dbReference type="Pfam" id="PF24080">
    <property type="entry name" value="AP3B1_C_2"/>
    <property type="match status" value="1"/>
</dbReference>
<dbReference type="Pfam" id="PF14796">
    <property type="entry name" value="AP3B1_C"/>
    <property type="match status" value="1"/>
</dbReference>
<keyword evidence="3" id="KW-1185">Reference proteome</keyword>
<evidence type="ECO:0000259" key="1">
    <source>
        <dbReference type="Pfam" id="PF14796"/>
    </source>
</evidence>
<dbReference type="WBParaSite" id="PgR018_g131_t01">
    <property type="protein sequence ID" value="PgR018_g131_t01"/>
    <property type="gene ID" value="PgR018_g131"/>
</dbReference>
<sequence length="194" mass="21282">MRFTRSPSTLSSSMCSIELRITNSLETPSPSLQLIPKDVEGIRTSGALHLGVVDAKGELRERVSIDFGDSRRTSEWILDADNGDFKTVTIDAPVGEQIEPISMDEQQFDETIAHLSGMNEHSAQVGTVIIPQRLYAIANCTAVNSSSSKFCAQTVSKKKLVLIVIDKSRLHVHCEDLVFGSLLCDLIVKSFTET</sequence>
<feature type="domain" description="AP-3 complex subunit beta C-terminal" evidence="1">
    <location>
        <begin position="2"/>
        <end position="70"/>
    </location>
</feature>
<name>A0A915AWJ6_PARUN</name>
<proteinExistence type="predicted"/>
<dbReference type="InterPro" id="IPR056314">
    <property type="entry name" value="AP3B1/2_C"/>
</dbReference>
<reference evidence="4" key="1">
    <citation type="submission" date="2022-11" db="UniProtKB">
        <authorList>
            <consortium name="WormBaseParasite"/>
        </authorList>
    </citation>
    <scope>IDENTIFICATION</scope>
</reference>
<organism evidence="3 4">
    <name type="scientific">Parascaris univalens</name>
    <name type="common">Nematode worm</name>
    <dbReference type="NCBI Taxonomy" id="6257"/>
    <lineage>
        <taxon>Eukaryota</taxon>
        <taxon>Metazoa</taxon>
        <taxon>Ecdysozoa</taxon>
        <taxon>Nematoda</taxon>
        <taxon>Chromadorea</taxon>
        <taxon>Rhabditida</taxon>
        <taxon>Spirurina</taxon>
        <taxon>Ascaridomorpha</taxon>
        <taxon>Ascaridoidea</taxon>
        <taxon>Ascarididae</taxon>
        <taxon>Parascaris</taxon>
    </lineage>
</organism>
<evidence type="ECO:0000313" key="3">
    <source>
        <dbReference type="Proteomes" id="UP000887569"/>
    </source>
</evidence>
<protein>
    <submittedName>
        <fullName evidence="4">Uncharacterized protein</fullName>
    </submittedName>
</protein>
<dbReference type="InterPro" id="IPR029390">
    <property type="entry name" value="AP3B_C"/>
</dbReference>
<accession>A0A915AWJ6</accession>
<dbReference type="AlphaFoldDB" id="A0A915AWJ6"/>
<dbReference type="Proteomes" id="UP000887569">
    <property type="component" value="Unplaced"/>
</dbReference>